<name>K1RN82_MAGGI</name>
<keyword evidence="3" id="KW-0547">Nucleotide-binding</keyword>
<dbReference type="PRINTS" id="PR01046">
    <property type="entry name" value="TRNASYNTHPRO"/>
</dbReference>
<evidence type="ECO:0000256" key="4">
    <source>
        <dbReference type="ARBA" id="ARBA00022840"/>
    </source>
</evidence>
<dbReference type="GO" id="GO:0005524">
    <property type="term" value="F:ATP binding"/>
    <property type="evidence" value="ECO:0007669"/>
    <property type="project" value="UniProtKB-KW"/>
</dbReference>
<dbReference type="Gene3D" id="3.40.50.800">
    <property type="entry name" value="Anticodon-binding domain"/>
    <property type="match status" value="1"/>
</dbReference>
<dbReference type="Gene3D" id="3.30.930.10">
    <property type="entry name" value="Bira Bifunctional Protein, Domain 2"/>
    <property type="match status" value="1"/>
</dbReference>
<evidence type="ECO:0000256" key="3">
    <source>
        <dbReference type="ARBA" id="ARBA00022741"/>
    </source>
</evidence>
<dbReference type="AlphaFoldDB" id="K1RN82"/>
<dbReference type="CDD" id="cd00779">
    <property type="entry name" value="ProRS_core_prok"/>
    <property type="match status" value="1"/>
</dbReference>
<dbReference type="SUPFAM" id="SSF52954">
    <property type="entry name" value="Class II aaRS ABD-related"/>
    <property type="match status" value="1"/>
</dbReference>
<dbReference type="PROSITE" id="PS50862">
    <property type="entry name" value="AA_TRNA_LIGASE_II"/>
    <property type="match status" value="1"/>
</dbReference>
<gene>
    <name evidence="11" type="ORF">CGI_10019275</name>
</gene>
<evidence type="ECO:0000256" key="9">
    <source>
        <dbReference type="ARBA" id="ARBA00071545"/>
    </source>
</evidence>
<accession>K1RN82</accession>
<dbReference type="GO" id="GO:0005739">
    <property type="term" value="C:mitochondrion"/>
    <property type="evidence" value="ECO:0007669"/>
    <property type="project" value="TreeGrafter"/>
</dbReference>
<dbReference type="InterPro" id="IPR036621">
    <property type="entry name" value="Anticodon-bd_dom_sf"/>
</dbReference>
<dbReference type="SUPFAM" id="SSF55681">
    <property type="entry name" value="Class II aaRS and biotin synthetases"/>
    <property type="match status" value="1"/>
</dbReference>
<dbReference type="FunFam" id="3.30.930.10:FF:000042">
    <property type="entry name" value="probable proline--tRNA ligase, mitochondrial"/>
    <property type="match status" value="1"/>
</dbReference>
<evidence type="ECO:0000313" key="11">
    <source>
        <dbReference type="EMBL" id="EKC35861.1"/>
    </source>
</evidence>
<dbReference type="Pfam" id="PF00587">
    <property type="entry name" value="tRNA-synt_2b"/>
    <property type="match status" value="1"/>
</dbReference>
<dbReference type="InterPro" id="IPR004154">
    <property type="entry name" value="Anticodon-bd"/>
</dbReference>
<reference evidence="11" key="1">
    <citation type="journal article" date="2012" name="Nature">
        <title>The oyster genome reveals stress adaptation and complexity of shell formation.</title>
        <authorList>
            <person name="Zhang G."/>
            <person name="Fang X."/>
            <person name="Guo X."/>
            <person name="Li L."/>
            <person name="Luo R."/>
            <person name="Xu F."/>
            <person name="Yang P."/>
            <person name="Zhang L."/>
            <person name="Wang X."/>
            <person name="Qi H."/>
            <person name="Xiong Z."/>
            <person name="Que H."/>
            <person name="Xie Y."/>
            <person name="Holland P.W."/>
            <person name="Paps J."/>
            <person name="Zhu Y."/>
            <person name="Wu F."/>
            <person name="Chen Y."/>
            <person name="Wang J."/>
            <person name="Peng C."/>
            <person name="Meng J."/>
            <person name="Yang L."/>
            <person name="Liu J."/>
            <person name="Wen B."/>
            <person name="Zhang N."/>
            <person name="Huang Z."/>
            <person name="Zhu Q."/>
            <person name="Feng Y."/>
            <person name="Mount A."/>
            <person name="Hedgecock D."/>
            <person name="Xu Z."/>
            <person name="Liu Y."/>
            <person name="Domazet-Loso T."/>
            <person name="Du Y."/>
            <person name="Sun X."/>
            <person name="Zhang S."/>
            <person name="Liu B."/>
            <person name="Cheng P."/>
            <person name="Jiang X."/>
            <person name="Li J."/>
            <person name="Fan D."/>
            <person name="Wang W."/>
            <person name="Fu W."/>
            <person name="Wang T."/>
            <person name="Wang B."/>
            <person name="Zhang J."/>
            <person name="Peng Z."/>
            <person name="Li Y."/>
            <person name="Li N."/>
            <person name="Wang J."/>
            <person name="Chen M."/>
            <person name="He Y."/>
            <person name="Tan F."/>
            <person name="Song X."/>
            <person name="Zheng Q."/>
            <person name="Huang R."/>
            <person name="Yang H."/>
            <person name="Du X."/>
            <person name="Chen L."/>
            <person name="Yang M."/>
            <person name="Gaffney P.M."/>
            <person name="Wang S."/>
            <person name="Luo L."/>
            <person name="She Z."/>
            <person name="Ming Y."/>
            <person name="Huang W."/>
            <person name="Zhang S."/>
            <person name="Huang B."/>
            <person name="Zhang Y."/>
            <person name="Qu T."/>
            <person name="Ni P."/>
            <person name="Miao G."/>
            <person name="Wang J."/>
            <person name="Wang Q."/>
            <person name="Steinberg C.E."/>
            <person name="Wang H."/>
            <person name="Li N."/>
            <person name="Qian L."/>
            <person name="Zhang G."/>
            <person name="Li Y."/>
            <person name="Yang H."/>
            <person name="Liu X."/>
            <person name="Wang J."/>
            <person name="Yin Y."/>
            <person name="Wang J."/>
        </authorList>
    </citation>
    <scope>NUCLEOTIDE SEQUENCE [LARGE SCALE GENOMIC DNA]</scope>
    <source>
        <strain evidence="11">05x7-T-G4-1.051#20</strain>
    </source>
</reference>
<dbReference type="FunCoup" id="K1RN82">
    <property type="interactions" value="719"/>
</dbReference>
<dbReference type="HOGENOM" id="CLU_016739_4_1_1"/>
<dbReference type="InterPro" id="IPR002316">
    <property type="entry name" value="Pro-tRNA-ligase_IIa"/>
</dbReference>
<feature type="domain" description="Aminoacyl-transfer RNA synthetases class-II family profile" evidence="10">
    <location>
        <begin position="73"/>
        <end position="356"/>
    </location>
</feature>
<dbReference type="GO" id="GO:0004827">
    <property type="term" value="F:proline-tRNA ligase activity"/>
    <property type="evidence" value="ECO:0007669"/>
    <property type="project" value="UniProtKB-EC"/>
</dbReference>
<sequence length="497" mass="56558">MKPLVACTLSWRALSTLLPSNRKLMLRRLLHNRPKRLSEMFQKASDIPKEGETTSVSHKLFLANGIYYPSSLGVFTLMPQGLRALQKLIKIIDEEMEAIGAEKIQMPSLVPQRLWEKTGRWEAMGSELFRLQDRHQRGYCLGPTHEEIVTELVASQLNFHHRLPIKLYQITKKFRDEPLPHHGFLRSREFEMKDLYTFHATEEDARTTYEEVLQAYENVLNRLQLDFVKAEADTGLIGGSQSHEFHLKCPGIGEDTVYTCNSCGYSGNKEVLEVDIKCPSCNSQDLESFNAIEVGHAFLLGQKYSKPLEAMYRTENQKSRVLEMGCYGLGVSRILQASVEVLSDGKHIRWPRMIAPYQIVIIPQKKGASEARFKEITENLYQALQSVPSLQGEIVIDDRLSITIGRRVVDAKLQGFPYAIVIGNKAVEREDGLEVIDIYADCKSSTDLTVSKSVQCPGKSNDVRFIWRNVLSMSMTWNGHHRWTKVTIGHNHQAPEP</sequence>
<protein>
    <recommendedName>
        <fullName evidence="9">Probable proline--tRNA ligase, mitochondrial</fullName>
        <ecNumber evidence="1">6.1.1.15</ecNumber>
    </recommendedName>
    <alternativeName>
        <fullName evidence="7">Prolyl-tRNA synthetase</fullName>
    </alternativeName>
</protein>
<evidence type="ECO:0000256" key="2">
    <source>
        <dbReference type="ARBA" id="ARBA00022598"/>
    </source>
</evidence>
<dbReference type="Pfam" id="PF03129">
    <property type="entry name" value="HGTP_anticodon"/>
    <property type="match status" value="1"/>
</dbReference>
<proteinExistence type="predicted"/>
<dbReference type="InParanoid" id="K1RN82"/>
<keyword evidence="6 11" id="KW-0030">Aminoacyl-tRNA synthetase</keyword>
<dbReference type="InterPro" id="IPR045864">
    <property type="entry name" value="aa-tRNA-synth_II/BPL/LPL"/>
</dbReference>
<evidence type="ECO:0000256" key="7">
    <source>
        <dbReference type="ARBA" id="ARBA00029731"/>
    </source>
</evidence>
<evidence type="ECO:0000256" key="8">
    <source>
        <dbReference type="ARBA" id="ARBA00047671"/>
    </source>
</evidence>
<dbReference type="InterPro" id="IPR006195">
    <property type="entry name" value="aa-tRNA-synth_II"/>
</dbReference>
<dbReference type="PANTHER" id="PTHR42753:SF10">
    <property type="entry name" value="PROLINE--TRNA LIGASE, MITOCHONDRIAL-RELATED"/>
    <property type="match status" value="1"/>
</dbReference>
<evidence type="ECO:0000256" key="6">
    <source>
        <dbReference type="ARBA" id="ARBA00023146"/>
    </source>
</evidence>
<dbReference type="InterPro" id="IPR050062">
    <property type="entry name" value="Pro-tRNA_synthetase"/>
</dbReference>
<keyword evidence="2" id="KW-0436">Ligase</keyword>
<organism evidence="11">
    <name type="scientific">Magallana gigas</name>
    <name type="common">Pacific oyster</name>
    <name type="synonym">Crassostrea gigas</name>
    <dbReference type="NCBI Taxonomy" id="29159"/>
    <lineage>
        <taxon>Eukaryota</taxon>
        <taxon>Metazoa</taxon>
        <taxon>Spiralia</taxon>
        <taxon>Lophotrochozoa</taxon>
        <taxon>Mollusca</taxon>
        <taxon>Bivalvia</taxon>
        <taxon>Autobranchia</taxon>
        <taxon>Pteriomorphia</taxon>
        <taxon>Ostreida</taxon>
        <taxon>Ostreoidea</taxon>
        <taxon>Ostreidae</taxon>
        <taxon>Magallana</taxon>
    </lineage>
</organism>
<keyword evidence="4" id="KW-0067">ATP-binding</keyword>
<dbReference type="InterPro" id="IPR002314">
    <property type="entry name" value="aa-tRNA-synt_IIb"/>
</dbReference>
<evidence type="ECO:0000256" key="1">
    <source>
        <dbReference type="ARBA" id="ARBA00012831"/>
    </source>
</evidence>
<dbReference type="PANTHER" id="PTHR42753">
    <property type="entry name" value="MITOCHONDRIAL RIBOSOME PROTEIN L39/PROLYL-TRNA LIGASE FAMILY MEMBER"/>
    <property type="match status" value="1"/>
</dbReference>
<dbReference type="GO" id="GO:0006433">
    <property type="term" value="P:prolyl-tRNA aminoacylation"/>
    <property type="evidence" value="ECO:0007669"/>
    <property type="project" value="InterPro"/>
</dbReference>
<dbReference type="InterPro" id="IPR033730">
    <property type="entry name" value="ProRS_core_prok"/>
</dbReference>
<evidence type="ECO:0000256" key="5">
    <source>
        <dbReference type="ARBA" id="ARBA00022917"/>
    </source>
</evidence>
<evidence type="ECO:0000259" key="10">
    <source>
        <dbReference type="PROSITE" id="PS50862"/>
    </source>
</evidence>
<comment type="catalytic activity">
    <reaction evidence="8">
        <text>tRNA(Pro) + L-proline + ATP = L-prolyl-tRNA(Pro) + AMP + diphosphate</text>
        <dbReference type="Rhea" id="RHEA:14305"/>
        <dbReference type="Rhea" id="RHEA-COMP:9700"/>
        <dbReference type="Rhea" id="RHEA-COMP:9702"/>
        <dbReference type="ChEBI" id="CHEBI:30616"/>
        <dbReference type="ChEBI" id="CHEBI:33019"/>
        <dbReference type="ChEBI" id="CHEBI:60039"/>
        <dbReference type="ChEBI" id="CHEBI:78442"/>
        <dbReference type="ChEBI" id="CHEBI:78532"/>
        <dbReference type="ChEBI" id="CHEBI:456215"/>
        <dbReference type="EC" id="6.1.1.15"/>
    </reaction>
</comment>
<dbReference type="EC" id="6.1.1.15" evidence="1"/>
<dbReference type="EMBL" id="JH818074">
    <property type="protein sequence ID" value="EKC35861.1"/>
    <property type="molecule type" value="Genomic_DNA"/>
</dbReference>
<keyword evidence="5" id="KW-0648">Protein biosynthesis</keyword>